<dbReference type="InterPro" id="IPR013096">
    <property type="entry name" value="Cupin_2"/>
</dbReference>
<proteinExistence type="predicted"/>
<sequence length="116" mass="13018">MPTMQYVRREQSARARSESDIFIGQVSSQMLNANPQYRVSEVAFSAGGRTKWHTHTFHQVLVITEGRGVVATEDEERHVTPGDVLYIEPGTRHWHGAEPDAAMTHLSLNGEGETSW</sequence>
<dbReference type="SUPFAM" id="SSF51182">
    <property type="entry name" value="RmlC-like cupins"/>
    <property type="match status" value="1"/>
</dbReference>
<feature type="domain" description="Cupin type-2" evidence="1">
    <location>
        <begin position="42"/>
        <end position="104"/>
    </location>
</feature>
<dbReference type="Gene3D" id="2.60.120.10">
    <property type="entry name" value="Jelly Rolls"/>
    <property type="match status" value="1"/>
</dbReference>
<gene>
    <name evidence="2" type="ORF">AVDCRST_MAG77-5282</name>
</gene>
<accession>A0A6J4K5S6</accession>
<evidence type="ECO:0000259" key="1">
    <source>
        <dbReference type="Pfam" id="PF07883"/>
    </source>
</evidence>
<name>A0A6J4K5S6_9CHLR</name>
<dbReference type="PANTHER" id="PTHR43698:SF1">
    <property type="entry name" value="BLL4564 PROTEIN"/>
    <property type="match status" value="1"/>
</dbReference>
<dbReference type="AlphaFoldDB" id="A0A6J4K5S6"/>
<reference evidence="2" key="1">
    <citation type="submission" date="2020-02" db="EMBL/GenBank/DDBJ databases">
        <authorList>
            <person name="Meier V. D."/>
        </authorList>
    </citation>
    <scope>NUCLEOTIDE SEQUENCE</scope>
    <source>
        <strain evidence="2">AVDCRST_MAG77</strain>
    </source>
</reference>
<dbReference type="InterPro" id="IPR011051">
    <property type="entry name" value="RmlC_Cupin_sf"/>
</dbReference>
<dbReference type="CDD" id="cd02233">
    <property type="entry name" value="cupin_HNL-like"/>
    <property type="match status" value="1"/>
</dbReference>
<dbReference type="Pfam" id="PF07883">
    <property type="entry name" value="Cupin_2"/>
    <property type="match status" value="1"/>
</dbReference>
<dbReference type="InterPro" id="IPR014710">
    <property type="entry name" value="RmlC-like_jellyroll"/>
</dbReference>
<evidence type="ECO:0000313" key="2">
    <source>
        <dbReference type="EMBL" id="CAA9297046.1"/>
    </source>
</evidence>
<dbReference type="InterPro" id="IPR047263">
    <property type="entry name" value="HNL-like_cupin"/>
</dbReference>
<dbReference type="PANTHER" id="PTHR43698">
    <property type="entry name" value="RIBD C-TERMINAL DOMAIN CONTAINING PROTEIN"/>
    <property type="match status" value="1"/>
</dbReference>
<protein>
    <recommendedName>
        <fullName evidence="1">Cupin type-2 domain-containing protein</fullName>
    </recommendedName>
</protein>
<organism evidence="2">
    <name type="scientific">uncultured Chloroflexota bacterium</name>
    <dbReference type="NCBI Taxonomy" id="166587"/>
    <lineage>
        <taxon>Bacteria</taxon>
        <taxon>Bacillati</taxon>
        <taxon>Chloroflexota</taxon>
        <taxon>environmental samples</taxon>
    </lineage>
</organism>
<dbReference type="EMBL" id="CADCTC010000273">
    <property type="protein sequence ID" value="CAA9297046.1"/>
    <property type="molecule type" value="Genomic_DNA"/>
</dbReference>